<comment type="catalytic activity">
    <reaction evidence="12">
        <text>Couples ATP hydrolysis with the unwinding of duplex DNA by translocating in the 3'-5' direction.</text>
        <dbReference type="EC" id="5.6.2.4"/>
    </reaction>
</comment>
<dbReference type="Pfam" id="PF12705">
    <property type="entry name" value="PDDEXK_1"/>
    <property type="match status" value="1"/>
</dbReference>
<dbReference type="Gene3D" id="3.40.50.300">
    <property type="entry name" value="P-loop containing nucleotide triphosphate hydrolases"/>
    <property type="match status" value="2"/>
</dbReference>
<dbReference type="Gene3D" id="1.10.486.10">
    <property type="entry name" value="PCRA, domain 4"/>
    <property type="match status" value="1"/>
</dbReference>
<keyword evidence="11" id="KW-0413">Isomerase</keyword>
<keyword evidence="9" id="KW-0238">DNA-binding</keyword>
<evidence type="ECO:0000256" key="14">
    <source>
        <dbReference type="ARBA" id="ARBA00048988"/>
    </source>
</evidence>
<dbReference type="Gene3D" id="1.10.10.160">
    <property type="match status" value="1"/>
</dbReference>
<comment type="catalytic activity">
    <reaction evidence="14">
        <text>ATP + H2O = ADP + phosphate + H(+)</text>
        <dbReference type="Rhea" id="RHEA:13065"/>
        <dbReference type="ChEBI" id="CHEBI:15377"/>
        <dbReference type="ChEBI" id="CHEBI:15378"/>
        <dbReference type="ChEBI" id="CHEBI:30616"/>
        <dbReference type="ChEBI" id="CHEBI:43474"/>
        <dbReference type="ChEBI" id="CHEBI:456216"/>
        <dbReference type="EC" id="5.6.2.4"/>
    </reaction>
</comment>
<evidence type="ECO:0000259" key="15">
    <source>
        <dbReference type="PROSITE" id="PS51198"/>
    </source>
</evidence>
<dbReference type="InterPro" id="IPR013986">
    <property type="entry name" value="DExx_box_DNA_helicase_dom_sf"/>
</dbReference>
<reference evidence="17" key="1">
    <citation type="submission" date="2020-05" db="EMBL/GenBank/DDBJ databases">
        <authorList>
            <person name="Chiriac C."/>
            <person name="Salcher M."/>
            <person name="Ghai R."/>
            <person name="Kavagutti S V."/>
        </authorList>
    </citation>
    <scope>NUCLEOTIDE SEQUENCE</scope>
</reference>
<dbReference type="GO" id="GO:0005524">
    <property type="term" value="F:ATP binding"/>
    <property type="evidence" value="ECO:0007669"/>
    <property type="project" value="UniProtKB-KW"/>
</dbReference>
<dbReference type="InterPro" id="IPR011335">
    <property type="entry name" value="Restrct_endonuc-II-like"/>
</dbReference>
<dbReference type="Pfam" id="PF00580">
    <property type="entry name" value="UvrD-helicase"/>
    <property type="match status" value="1"/>
</dbReference>
<feature type="domain" description="UvrD-like helicase ATP-binding" evidence="15">
    <location>
        <begin position="6"/>
        <end position="298"/>
    </location>
</feature>
<dbReference type="PROSITE" id="PS51198">
    <property type="entry name" value="UVRD_HELICASE_ATP_BIND"/>
    <property type="match status" value="1"/>
</dbReference>
<dbReference type="Pfam" id="PF13361">
    <property type="entry name" value="UvrD_C"/>
    <property type="match status" value="2"/>
</dbReference>
<evidence type="ECO:0000256" key="12">
    <source>
        <dbReference type="ARBA" id="ARBA00034617"/>
    </source>
</evidence>
<keyword evidence="3" id="KW-0547">Nucleotide-binding</keyword>
<evidence type="ECO:0000256" key="13">
    <source>
        <dbReference type="ARBA" id="ARBA00034808"/>
    </source>
</evidence>
<dbReference type="SUPFAM" id="SSF52540">
    <property type="entry name" value="P-loop containing nucleoside triphosphate hydrolases"/>
    <property type="match status" value="1"/>
</dbReference>
<accession>A0A6J7H4V0</accession>
<dbReference type="GO" id="GO:0000725">
    <property type="term" value="P:recombinational repair"/>
    <property type="evidence" value="ECO:0007669"/>
    <property type="project" value="TreeGrafter"/>
</dbReference>
<evidence type="ECO:0000256" key="1">
    <source>
        <dbReference type="ARBA" id="ARBA00009922"/>
    </source>
</evidence>
<evidence type="ECO:0000256" key="5">
    <source>
        <dbReference type="ARBA" id="ARBA00022801"/>
    </source>
</evidence>
<sequence length="1048" mass="115852">MAALLEELTDRQREIVTHSGAPLVVLGAAGTGKTRALAARHAWLAGPGDLEPEQVLSLTHSVAAVDELRTLIEGDLDRGFAELHVRTVPGFCARLLREEPDETGLDPFAVVLSRADRLAMLLERVGELTLRKHDFSGDAAAMLSRVVARIDRLKEELVTPDQVAAWAHELPGGDERAEREREFAEVYRAHDRMLREQGALDDGDLALFALELLRRPHIRARVSERYRHVLVDDAPDLAHAHLRVIVALCAEHRGLTAAGDPDQAIHRARGAAGKNLRDLAAELPGTTTLRLDRSLRAPRALITAAQAVVAEVPDRLDVPAEAPNGGTVAFWRCDSERAQAQAAAAEAERLVRDGVPAEEIAVLVRSVRREGQAIAAALEERAVPYRMTGAAALFDRAEVKDVLAWLRLLIDPSDAGAVVRALARPPIELRAIDIARVVQITRRRKLDMVAGMIAATESPQLPPEARERILGFLKLHRQIAAQLDTRPDLFLHRLIDRLGLRRQQVFSAQADVVERLVSLSRLEELAAQEARRFPQASGREFARHLAAVAEVGGGWDEEDDDDGPRASGRTGGVQVLAMHLAKGREFRYVLVLGLQSARMPGARRSAVDPIPDALLHEELPPDTREAHVDEMRRLLHLAMTRAAEGLVLAYVARSERGALQPPSPFAEEALAAVGGTWIDRAEELFGPDEALHAAFTELRDELLRDVPRVAGTLGELRLDTDLEVTLGVARYLELVKLAALLSRPDGQSVDDALSQVNAVLLPAATAQQREILHSSPLDELIRTAERDARARSAGIARRAEPSLEPFLPRRGDGLVLSASDIDSYRTCPLKYKFARVFRIPSEPTLNQRFGIVIHQVLERYHQSGGRSVDELLGLLDAGWRRSGFGQSDQERQLREKADTALRRYEERCRTDTAEPVWFERSFQFRMGPHTLRGRVDRVDRLPGGGYELIDYKTGRPRSVAQLREDVQLTLYALAAREAWEVEADRQSYLYVLDDEKVPLPAGDIDRDWIGETVMEVAEGIQGQGFEPTPSYSACAICDYRIACPAAER</sequence>
<keyword evidence="2" id="KW-0540">Nuclease</keyword>
<keyword evidence="6" id="KW-0347">Helicase</keyword>
<dbReference type="InterPro" id="IPR038726">
    <property type="entry name" value="PDDEXK_AddAB-type"/>
</dbReference>
<evidence type="ECO:0000256" key="8">
    <source>
        <dbReference type="ARBA" id="ARBA00022840"/>
    </source>
</evidence>
<dbReference type="AlphaFoldDB" id="A0A6J7H4V0"/>
<feature type="domain" description="UvrD-like helicase C-terminal" evidence="16">
    <location>
        <begin position="299"/>
        <end position="583"/>
    </location>
</feature>
<keyword evidence="7" id="KW-0269">Exonuclease</keyword>
<evidence type="ECO:0000313" key="17">
    <source>
        <dbReference type="EMBL" id="CAB4916047.1"/>
    </source>
</evidence>
<keyword evidence="10" id="KW-0234">DNA repair</keyword>
<dbReference type="GO" id="GO:0043138">
    <property type="term" value="F:3'-5' DNA helicase activity"/>
    <property type="evidence" value="ECO:0007669"/>
    <property type="project" value="UniProtKB-EC"/>
</dbReference>
<dbReference type="InterPro" id="IPR027417">
    <property type="entry name" value="P-loop_NTPase"/>
</dbReference>
<dbReference type="EMBL" id="CAFBMX010000001">
    <property type="protein sequence ID" value="CAB4916047.1"/>
    <property type="molecule type" value="Genomic_DNA"/>
</dbReference>
<protein>
    <recommendedName>
        <fullName evidence="13">DNA 3'-5' helicase</fullName>
        <ecNumber evidence="13">5.6.2.4</ecNumber>
    </recommendedName>
</protein>
<dbReference type="GO" id="GO:0004527">
    <property type="term" value="F:exonuclease activity"/>
    <property type="evidence" value="ECO:0007669"/>
    <property type="project" value="UniProtKB-KW"/>
</dbReference>
<dbReference type="PROSITE" id="PS51217">
    <property type="entry name" value="UVRD_HELICASE_CTER"/>
    <property type="match status" value="1"/>
</dbReference>
<dbReference type="InterPro" id="IPR000212">
    <property type="entry name" value="DNA_helicase_UvrD/REP"/>
</dbReference>
<comment type="similarity">
    <text evidence="1">Belongs to the helicase family. UvrD subfamily.</text>
</comment>
<dbReference type="PANTHER" id="PTHR11070">
    <property type="entry name" value="UVRD / RECB / PCRA DNA HELICASE FAMILY MEMBER"/>
    <property type="match status" value="1"/>
</dbReference>
<dbReference type="SUPFAM" id="SSF52980">
    <property type="entry name" value="Restriction endonuclease-like"/>
    <property type="match status" value="1"/>
</dbReference>
<evidence type="ECO:0000259" key="16">
    <source>
        <dbReference type="PROSITE" id="PS51217"/>
    </source>
</evidence>
<dbReference type="InterPro" id="IPR014017">
    <property type="entry name" value="DNA_helicase_UvrD-like_C"/>
</dbReference>
<dbReference type="InterPro" id="IPR014016">
    <property type="entry name" value="UvrD-like_ATP-bd"/>
</dbReference>
<dbReference type="GO" id="GO:0003677">
    <property type="term" value="F:DNA binding"/>
    <property type="evidence" value="ECO:0007669"/>
    <property type="project" value="UniProtKB-KW"/>
</dbReference>
<dbReference type="PANTHER" id="PTHR11070:SF2">
    <property type="entry name" value="ATP-DEPENDENT DNA HELICASE SRS2"/>
    <property type="match status" value="1"/>
</dbReference>
<evidence type="ECO:0000256" key="2">
    <source>
        <dbReference type="ARBA" id="ARBA00022722"/>
    </source>
</evidence>
<evidence type="ECO:0000256" key="6">
    <source>
        <dbReference type="ARBA" id="ARBA00022806"/>
    </source>
</evidence>
<keyword evidence="8" id="KW-0067">ATP-binding</keyword>
<dbReference type="EC" id="5.6.2.4" evidence="13"/>
<evidence type="ECO:0000256" key="3">
    <source>
        <dbReference type="ARBA" id="ARBA00022741"/>
    </source>
</evidence>
<keyword evidence="4" id="KW-0227">DNA damage</keyword>
<dbReference type="CDD" id="cd17932">
    <property type="entry name" value="DEXQc_UvrD"/>
    <property type="match status" value="1"/>
</dbReference>
<dbReference type="Gene3D" id="3.90.320.10">
    <property type="match status" value="1"/>
</dbReference>
<evidence type="ECO:0000256" key="9">
    <source>
        <dbReference type="ARBA" id="ARBA00023125"/>
    </source>
</evidence>
<evidence type="ECO:0000256" key="7">
    <source>
        <dbReference type="ARBA" id="ARBA00022839"/>
    </source>
</evidence>
<name>A0A6J7H4V0_9ZZZZ</name>
<evidence type="ECO:0000256" key="10">
    <source>
        <dbReference type="ARBA" id="ARBA00023204"/>
    </source>
</evidence>
<organism evidence="17">
    <name type="scientific">freshwater metagenome</name>
    <dbReference type="NCBI Taxonomy" id="449393"/>
    <lineage>
        <taxon>unclassified sequences</taxon>
        <taxon>metagenomes</taxon>
        <taxon>ecological metagenomes</taxon>
    </lineage>
</organism>
<proteinExistence type="inferred from homology"/>
<keyword evidence="5" id="KW-0378">Hydrolase</keyword>
<gene>
    <name evidence="17" type="ORF">UFOPK3674_00245</name>
</gene>
<dbReference type="InterPro" id="IPR011604">
    <property type="entry name" value="PDDEXK-like_dom_sf"/>
</dbReference>
<evidence type="ECO:0000256" key="4">
    <source>
        <dbReference type="ARBA" id="ARBA00022763"/>
    </source>
</evidence>
<evidence type="ECO:0000256" key="11">
    <source>
        <dbReference type="ARBA" id="ARBA00023235"/>
    </source>
</evidence>